<gene>
    <name evidence="2" type="ORF">E2C01_037152</name>
</gene>
<name>A0A5B7FEI7_PORTR</name>
<dbReference type="AlphaFoldDB" id="A0A5B7FEI7"/>
<evidence type="ECO:0000313" key="2">
    <source>
        <dbReference type="EMBL" id="MPC43503.1"/>
    </source>
</evidence>
<evidence type="ECO:0000256" key="1">
    <source>
        <dbReference type="SAM" id="MobiDB-lite"/>
    </source>
</evidence>
<sequence>MMSEAARLHKSRSEGSVRKEVRKRLSSLRLSVLYLSSGSSPNAPPLLHPSTQQGPSDSLYTLSLPQYPHSPSSSHLPFFIFILFLPRHSAPGSRLPDTPNRTGGKKTE</sequence>
<feature type="region of interest" description="Disordered" evidence="1">
    <location>
        <begin position="1"/>
        <end position="21"/>
    </location>
</feature>
<organism evidence="2 3">
    <name type="scientific">Portunus trituberculatus</name>
    <name type="common">Swimming crab</name>
    <name type="synonym">Neptunus trituberculatus</name>
    <dbReference type="NCBI Taxonomy" id="210409"/>
    <lineage>
        <taxon>Eukaryota</taxon>
        <taxon>Metazoa</taxon>
        <taxon>Ecdysozoa</taxon>
        <taxon>Arthropoda</taxon>
        <taxon>Crustacea</taxon>
        <taxon>Multicrustacea</taxon>
        <taxon>Malacostraca</taxon>
        <taxon>Eumalacostraca</taxon>
        <taxon>Eucarida</taxon>
        <taxon>Decapoda</taxon>
        <taxon>Pleocyemata</taxon>
        <taxon>Brachyura</taxon>
        <taxon>Eubrachyura</taxon>
        <taxon>Portunoidea</taxon>
        <taxon>Portunidae</taxon>
        <taxon>Portuninae</taxon>
        <taxon>Portunus</taxon>
    </lineage>
</organism>
<comment type="caution">
    <text evidence="2">The sequence shown here is derived from an EMBL/GenBank/DDBJ whole genome shotgun (WGS) entry which is preliminary data.</text>
</comment>
<feature type="compositionally biased region" description="Polar residues" evidence="1">
    <location>
        <begin position="49"/>
        <end position="61"/>
    </location>
</feature>
<protein>
    <submittedName>
        <fullName evidence="2">Uncharacterized protein</fullName>
    </submittedName>
</protein>
<feature type="region of interest" description="Disordered" evidence="1">
    <location>
        <begin position="39"/>
        <end position="62"/>
    </location>
</feature>
<dbReference type="EMBL" id="VSRR010005858">
    <property type="protein sequence ID" value="MPC43503.1"/>
    <property type="molecule type" value="Genomic_DNA"/>
</dbReference>
<proteinExistence type="predicted"/>
<reference evidence="2 3" key="1">
    <citation type="submission" date="2019-05" db="EMBL/GenBank/DDBJ databases">
        <title>Another draft genome of Portunus trituberculatus and its Hox gene families provides insights of decapod evolution.</title>
        <authorList>
            <person name="Jeong J.-H."/>
            <person name="Song I."/>
            <person name="Kim S."/>
            <person name="Choi T."/>
            <person name="Kim D."/>
            <person name="Ryu S."/>
            <person name="Kim W."/>
        </authorList>
    </citation>
    <scope>NUCLEOTIDE SEQUENCE [LARGE SCALE GENOMIC DNA]</scope>
    <source>
        <tissue evidence="2">Muscle</tissue>
    </source>
</reference>
<dbReference type="Proteomes" id="UP000324222">
    <property type="component" value="Unassembled WGS sequence"/>
</dbReference>
<feature type="region of interest" description="Disordered" evidence="1">
    <location>
        <begin position="89"/>
        <end position="108"/>
    </location>
</feature>
<accession>A0A5B7FEI7</accession>
<evidence type="ECO:0000313" key="3">
    <source>
        <dbReference type="Proteomes" id="UP000324222"/>
    </source>
</evidence>
<keyword evidence="3" id="KW-1185">Reference proteome</keyword>